<protein>
    <submittedName>
        <fullName evidence="2">Uncharacterized protein</fullName>
    </submittedName>
</protein>
<keyword evidence="1" id="KW-1133">Transmembrane helix</keyword>
<organism evidence="2 3">
    <name type="scientific">Cellulomonas cellasea</name>
    <dbReference type="NCBI Taxonomy" id="43670"/>
    <lineage>
        <taxon>Bacteria</taxon>
        <taxon>Bacillati</taxon>
        <taxon>Actinomycetota</taxon>
        <taxon>Actinomycetes</taxon>
        <taxon>Micrococcales</taxon>
        <taxon>Cellulomonadaceae</taxon>
        <taxon>Cellulomonas</taxon>
    </lineage>
</organism>
<reference evidence="2 3" key="2">
    <citation type="submission" date="2020-08" db="EMBL/GenBank/DDBJ databases">
        <authorList>
            <person name="Partida-Martinez L."/>
            <person name="Huntemann M."/>
            <person name="Clum A."/>
            <person name="Wang J."/>
            <person name="Palaniappan K."/>
            <person name="Ritter S."/>
            <person name="Chen I.-M."/>
            <person name="Stamatis D."/>
            <person name="Reddy T."/>
            <person name="O'Malley R."/>
            <person name="Daum C."/>
            <person name="Shapiro N."/>
            <person name="Ivanova N."/>
            <person name="Kyrpides N."/>
            <person name="Woyke T."/>
        </authorList>
    </citation>
    <scope>NUCLEOTIDE SEQUENCE [LARGE SCALE GENOMIC DNA]</scope>
    <source>
        <strain evidence="2 3">RAS26</strain>
    </source>
</reference>
<feature type="transmembrane region" description="Helical" evidence="1">
    <location>
        <begin position="109"/>
        <end position="127"/>
    </location>
</feature>
<dbReference type="EMBL" id="JACHVX010000005">
    <property type="protein sequence ID" value="MBB2924322.1"/>
    <property type="molecule type" value="Genomic_DNA"/>
</dbReference>
<keyword evidence="1" id="KW-0472">Membrane</keyword>
<evidence type="ECO:0000256" key="1">
    <source>
        <dbReference type="SAM" id="Phobius"/>
    </source>
</evidence>
<sequence>MVSRAARPSPRAVLGPLVALLTLLGFAWMHVVAVTDPGTAQHHRVAHAVASSVTGLPGHQAGRDHAAHGPWTTTATEPDVGATEATGVGPVTGAPDRAPHRGGGGGGGHAAMVGCLLALTGVAAWALRRRPSGLGLALPQRQGRPARRDPAATWAVPARGCGPPRIALCVLRV</sequence>
<dbReference type="RefSeq" id="WP_183297137.1">
    <property type="nucleotide sequence ID" value="NZ_JACHVX010000005.1"/>
</dbReference>
<proteinExistence type="predicted"/>
<feature type="transmembrane region" description="Helical" evidence="1">
    <location>
        <begin position="12"/>
        <end position="31"/>
    </location>
</feature>
<evidence type="ECO:0000313" key="2">
    <source>
        <dbReference type="EMBL" id="MBB2924322.1"/>
    </source>
</evidence>
<accession>A0A7W4YD46</accession>
<reference evidence="2 3" key="1">
    <citation type="submission" date="2020-08" db="EMBL/GenBank/DDBJ databases">
        <title>The Agave Microbiome: Exploring the role of microbial communities in plant adaptations to desert environments.</title>
        <authorList>
            <person name="Partida-Martinez L.P."/>
        </authorList>
    </citation>
    <scope>NUCLEOTIDE SEQUENCE [LARGE SCALE GENOMIC DNA]</scope>
    <source>
        <strain evidence="2 3">RAS26</strain>
    </source>
</reference>
<dbReference type="Proteomes" id="UP000518206">
    <property type="component" value="Unassembled WGS sequence"/>
</dbReference>
<gene>
    <name evidence="2" type="ORF">FHR80_003255</name>
</gene>
<name>A0A7W4YD46_9CELL</name>
<dbReference type="AlphaFoldDB" id="A0A7W4YD46"/>
<evidence type="ECO:0000313" key="3">
    <source>
        <dbReference type="Proteomes" id="UP000518206"/>
    </source>
</evidence>
<comment type="caution">
    <text evidence="2">The sequence shown here is derived from an EMBL/GenBank/DDBJ whole genome shotgun (WGS) entry which is preliminary data.</text>
</comment>
<keyword evidence="1" id="KW-0812">Transmembrane</keyword>